<feature type="coiled-coil region" evidence="1">
    <location>
        <begin position="153"/>
        <end position="204"/>
    </location>
</feature>
<keyword evidence="1" id="KW-0175">Coiled coil</keyword>
<dbReference type="OMA" id="HEYERQN"/>
<dbReference type="AlphaFoldDB" id="A0A8S1LIJ4"/>
<keyword evidence="3" id="KW-1185">Reference proteome</keyword>
<dbReference type="Proteomes" id="UP000688137">
    <property type="component" value="Unassembled WGS sequence"/>
</dbReference>
<reference evidence="2" key="1">
    <citation type="submission" date="2021-01" db="EMBL/GenBank/DDBJ databases">
        <authorList>
            <consortium name="Genoscope - CEA"/>
            <person name="William W."/>
        </authorList>
    </citation>
    <scope>NUCLEOTIDE SEQUENCE</scope>
</reference>
<comment type="caution">
    <text evidence="2">The sequence shown here is derived from an EMBL/GenBank/DDBJ whole genome shotgun (WGS) entry which is preliminary data.</text>
</comment>
<protein>
    <submittedName>
        <fullName evidence="2">Uncharacterized protein</fullName>
    </submittedName>
</protein>
<feature type="coiled-coil region" evidence="1">
    <location>
        <begin position="247"/>
        <end position="299"/>
    </location>
</feature>
<name>A0A8S1LIJ4_PARPR</name>
<dbReference type="EMBL" id="CAJJDM010000040">
    <property type="protein sequence ID" value="CAD8067500.1"/>
    <property type="molecule type" value="Genomic_DNA"/>
</dbReference>
<accession>A0A8S1LIJ4</accession>
<evidence type="ECO:0000313" key="3">
    <source>
        <dbReference type="Proteomes" id="UP000688137"/>
    </source>
</evidence>
<proteinExistence type="predicted"/>
<gene>
    <name evidence="2" type="ORF">PPRIM_AZ9-3.1.T0410018</name>
</gene>
<organism evidence="2 3">
    <name type="scientific">Paramecium primaurelia</name>
    <dbReference type="NCBI Taxonomy" id="5886"/>
    <lineage>
        <taxon>Eukaryota</taxon>
        <taxon>Sar</taxon>
        <taxon>Alveolata</taxon>
        <taxon>Ciliophora</taxon>
        <taxon>Intramacronucleata</taxon>
        <taxon>Oligohymenophorea</taxon>
        <taxon>Peniculida</taxon>
        <taxon>Parameciidae</taxon>
        <taxon>Paramecium</taxon>
    </lineage>
</organism>
<evidence type="ECO:0000313" key="2">
    <source>
        <dbReference type="EMBL" id="CAD8067500.1"/>
    </source>
</evidence>
<feature type="coiled-coil region" evidence="1">
    <location>
        <begin position="46"/>
        <end position="113"/>
    </location>
</feature>
<evidence type="ECO:0000256" key="1">
    <source>
        <dbReference type="SAM" id="Coils"/>
    </source>
</evidence>
<sequence>MQSQHAQSISTGYLLQKNYINKLYTLSDSVCQQRKIVIPKQISLDKEQLYEELIREKQHNKALQNEINKLKARLQCYEKDLVIQGEVDYKRELKQALIRLKNREEEVIELMQSTNYKKVIELEKTIQQLRLELGKYHLYQKFSGNTESIINDNIELFQKLQQSTQQIKELEKIKVDHFSISRKHQQLQLVLQAKDQQLQKFRERDHLSEMNVKHSNKNEFQLREELITKDEEISHLKNQLTIARKTNVEDKALIEQTQQELQQKINQHEYERQNYKERIEHLQKEIQQLSEKARNFDRYLTVNQKRKTTYVDDQQSNSQYTQIQDNDQMVKSVQKSQVEDIVTELKLTLRKNNISLQDAEKILFKGNEISIQELEQLLGREPFKVLSSNMLARYMIEDIQDKEFEYNPELKSSVPHVRSVFRTLLQHYSLNFDDQTLQTVAKACLQIFEFCTRKNISKLNQQEFLDSISQLDLQWNSKCFDCFQQLYYNKYKGFLQFDIQNIKKLFEQYQIQ</sequence>